<dbReference type="EMBL" id="KV441548">
    <property type="protein sequence ID" value="OAG11724.1"/>
    <property type="molecule type" value="Genomic_DNA"/>
</dbReference>
<reference evidence="1 2" key="1">
    <citation type="submission" date="2016-05" db="EMBL/GenBank/DDBJ databases">
        <title>Comparative analysis of secretome profiles of manganese(II)-oxidizing ascomycete fungi.</title>
        <authorList>
            <consortium name="DOE Joint Genome Institute"/>
            <person name="Zeiner C.A."/>
            <person name="Purvine S.O."/>
            <person name="Zink E.M."/>
            <person name="Wu S."/>
            <person name="Pasa-Tolic L."/>
            <person name="Chaput D.L."/>
            <person name="Haridas S."/>
            <person name="Grigoriev I.V."/>
            <person name="Santelli C.M."/>
            <person name="Hansel C.M."/>
        </authorList>
    </citation>
    <scope>NUCLEOTIDE SEQUENCE [LARGE SCALE GENOMIC DNA]</scope>
    <source>
        <strain evidence="1 2">AP3s5-JAC2a</strain>
    </source>
</reference>
<organism evidence="1 2">
    <name type="scientific">Paraphaeosphaeria sporulosa</name>
    <dbReference type="NCBI Taxonomy" id="1460663"/>
    <lineage>
        <taxon>Eukaryota</taxon>
        <taxon>Fungi</taxon>
        <taxon>Dikarya</taxon>
        <taxon>Ascomycota</taxon>
        <taxon>Pezizomycotina</taxon>
        <taxon>Dothideomycetes</taxon>
        <taxon>Pleosporomycetidae</taxon>
        <taxon>Pleosporales</taxon>
        <taxon>Massarineae</taxon>
        <taxon>Didymosphaeriaceae</taxon>
        <taxon>Paraphaeosphaeria</taxon>
    </lineage>
</organism>
<dbReference type="GeneID" id="28769871"/>
<accession>A0A177CVY4</accession>
<dbReference type="AlphaFoldDB" id="A0A177CVY4"/>
<dbReference type="RefSeq" id="XP_018042089.1">
    <property type="nucleotide sequence ID" value="XM_018186385.1"/>
</dbReference>
<dbReference type="OrthoDB" id="3797359at2759"/>
<evidence type="ECO:0000313" key="2">
    <source>
        <dbReference type="Proteomes" id="UP000077069"/>
    </source>
</evidence>
<proteinExistence type="predicted"/>
<sequence length="436" mass="48281">MAIDNPARLVDVSAALAALEPLGAHQYCIAFGPGSMQFCATPNGYSTIHLPRKVFRDLLAGQIKKVLHASFGNNANSYFFTYEMQDGTIAHRAGSGIPAGSRCFPDRISSASKERASSLHVQLGANRSYVAWSGSLWVCHGISGGLRAVRHHSSSIDIDDANGSEGVLLSGTIDNMAWHNDSSWYFKNGNAYAELRTGSGAEVLREAWHNLIPENLAYVAINPHSLTGGTFAFFEKAQDGCEPNFVLRFEPEDVVSRLPSRSNPPSIHSQVINVPKNSEGLQVFQWAASKYTGRSHARDAWELELKKGEQMIPHVDPREAYVRSTVDIEKMLKAGNIRTFPDLTRYMNACTKDACSPQKADPHHLGICSHDLYKLMQGSGDYCLDTLKMERNKWHPDRFARYCHSDDRETLREKAQALFVLFGVLMEKTPAPEPVA</sequence>
<dbReference type="STRING" id="1460663.A0A177CVY4"/>
<keyword evidence="2" id="KW-1185">Reference proteome</keyword>
<gene>
    <name evidence="1" type="ORF">CC84DRAFT_46367</name>
</gene>
<dbReference type="Proteomes" id="UP000077069">
    <property type="component" value="Unassembled WGS sequence"/>
</dbReference>
<evidence type="ECO:0000313" key="1">
    <source>
        <dbReference type="EMBL" id="OAG11724.1"/>
    </source>
</evidence>
<name>A0A177CVY4_9PLEO</name>
<dbReference type="InParanoid" id="A0A177CVY4"/>
<protein>
    <submittedName>
        <fullName evidence="1">Uncharacterized protein</fullName>
    </submittedName>
</protein>